<evidence type="ECO:0000259" key="18">
    <source>
        <dbReference type="PROSITE" id="PS50113"/>
    </source>
</evidence>
<dbReference type="PANTHER" id="PTHR42878:SF7">
    <property type="entry name" value="SENSOR HISTIDINE KINASE GLRK"/>
    <property type="match status" value="1"/>
</dbReference>
<dbReference type="Pfam" id="PF02518">
    <property type="entry name" value="HATPase_c"/>
    <property type="match status" value="1"/>
</dbReference>
<dbReference type="PANTHER" id="PTHR42878">
    <property type="entry name" value="TWO-COMPONENT HISTIDINE KINASE"/>
    <property type="match status" value="1"/>
</dbReference>
<dbReference type="InterPro" id="IPR050351">
    <property type="entry name" value="BphY/WalK/GraS-like"/>
</dbReference>
<dbReference type="CDD" id="cd00082">
    <property type="entry name" value="HisKA"/>
    <property type="match status" value="1"/>
</dbReference>
<evidence type="ECO:0000256" key="7">
    <source>
        <dbReference type="ARBA" id="ARBA00022741"/>
    </source>
</evidence>
<dbReference type="EC" id="2.7.13.3" evidence="3"/>
<dbReference type="GO" id="GO:0005524">
    <property type="term" value="F:ATP binding"/>
    <property type="evidence" value="ECO:0007669"/>
    <property type="project" value="UniProtKB-KW"/>
</dbReference>
<feature type="compositionally biased region" description="Acidic residues" evidence="15">
    <location>
        <begin position="10"/>
        <end position="24"/>
    </location>
</feature>
<dbReference type="InterPro" id="IPR011006">
    <property type="entry name" value="CheY-like_superfamily"/>
</dbReference>
<protein>
    <recommendedName>
        <fullName evidence="3">histidine kinase</fullName>
        <ecNumber evidence="3">2.7.13.3</ecNumber>
    </recommendedName>
</protein>
<dbReference type="SMART" id="SM00448">
    <property type="entry name" value="REC"/>
    <property type="match status" value="1"/>
</dbReference>
<keyword evidence="12" id="KW-0472">Membrane</keyword>
<keyword evidence="11" id="KW-0902">Two-component regulatory system</keyword>
<evidence type="ECO:0000256" key="3">
    <source>
        <dbReference type="ARBA" id="ARBA00012438"/>
    </source>
</evidence>
<dbReference type="InterPro" id="IPR004358">
    <property type="entry name" value="Sig_transdc_His_kin-like_C"/>
</dbReference>
<dbReference type="EMBL" id="JAUCGM010000411">
    <property type="protein sequence ID" value="MDM8563032.1"/>
    <property type="molecule type" value="Genomic_DNA"/>
</dbReference>
<dbReference type="SUPFAM" id="SSF55874">
    <property type="entry name" value="ATPase domain of HSP90 chaperone/DNA topoisomerase II/histidine kinase"/>
    <property type="match status" value="1"/>
</dbReference>
<comment type="subcellular location">
    <subcellularLocation>
        <location evidence="2">Membrane</location>
        <topology evidence="2">Multi-pass membrane protein</topology>
    </subcellularLocation>
</comment>
<sequence>MSNKPKNNELPDDNDELNLVDEDDDELDLLDEDEPYLADEADNDEFQLPVINPTAKTWKVIIVDDDKEIHEVTRFALTGFVFKNKPLTFFSAYSVEEAKSLFKAHPDTALVFLDVVMEENDSGLQLVKYIRNTLKNNIVRIILRTGQSGEAPEEEVIVNYDINDYKLKVELTQRKLFVTMIAGLRAYYDLMTIDVNKTALTQTLEGMPVGVYVLKAPDGEPIYFNQRAIHILGKGIEKGVTVDNIAEVYQLYKAGTSQLYSSNYLPSVCALKGESTHVDDMEIHKEGKVIPVESWGTPISDEKGKIIYGLIAFQDITERKQAEADKIRLVQEREAKNAALRYNQEIESKNAELLKLNQEKNEFLGIAAHDLKNPLSTIQGFAELIMSDSISSKEEILEFVDHIEKSSHQMFDLITNLLDVNRIESGKLNVEPMNINILPTISHLVKSYTERAKAKDITLHFEASEVEYIVFFDQGALHQVLENLISNAVKYSPLGKNVFIRLSKNDKFVRCEIQDEGPGLSSEEQNKLFGKFTRLSPKPTGGENSTGLGLFIAKKLLETMKGKVWCESEDGKGATFIIT</sequence>
<evidence type="ECO:0000256" key="10">
    <source>
        <dbReference type="ARBA" id="ARBA00022989"/>
    </source>
</evidence>
<evidence type="ECO:0000256" key="5">
    <source>
        <dbReference type="ARBA" id="ARBA00022679"/>
    </source>
</evidence>
<dbReference type="SUPFAM" id="SSF47384">
    <property type="entry name" value="Homodimeric domain of signal transducing histidine kinase"/>
    <property type="match status" value="1"/>
</dbReference>
<dbReference type="InterPro" id="IPR001789">
    <property type="entry name" value="Sig_transdc_resp-reg_receiver"/>
</dbReference>
<keyword evidence="8" id="KW-0418">Kinase</keyword>
<dbReference type="SUPFAM" id="SSF55785">
    <property type="entry name" value="PYP-like sensor domain (PAS domain)"/>
    <property type="match status" value="1"/>
</dbReference>
<dbReference type="NCBIfam" id="TIGR00229">
    <property type="entry name" value="sensory_box"/>
    <property type="match status" value="1"/>
</dbReference>
<dbReference type="InterPro" id="IPR000014">
    <property type="entry name" value="PAS"/>
</dbReference>
<evidence type="ECO:0000256" key="15">
    <source>
        <dbReference type="SAM" id="MobiDB-lite"/>
    </source>
</evidence>
<keyword evidence="6" id="KW-0812">Transmembrane</keyword>
<evidence type="ECO:0000259" key="16">
    <source>
        <dbReference type="PROSITE" id="PS50109"/>
    </source>
</evidence>
<dbReference type="Pfam" id="PF00512">
    <property type="entry name" value="HisKA"/>
    <property type="match status" value="1"/>
</dbReference>
<dbReference type="SMART" id="SM00387">
    <property type="entry name" value="HATPase_c"/>
    <property type="match status" value="1"/>
</dbReference>
<evidence type="ECO:0000256" key="9">
    <source>
        <dbReference type="ARBA" id="ARBA00022840"/>
    </source>
</evidence>
<feature type="domain" description="Response regulatory" evidence="17">
    <location>
        <begin position="59"/>
        <end position="183"/>
    </location>
</feature>
<feature type="non-terminal residue" evidence="19">
    <location>
        <position position="579"/>
    </location>
</feature>
<evidence type="ECO:0000256" key="4">
    <source>
        <dbReference type="ARBA" id="ARBA00022553"/>
    </source>
</evidence>
<feature type="domain" description="PAC" evidence="18">
    <location>
        <begin position="276"/>
        <end position="328"/>
    </location>
</feature>
<evidence type="ECO:0000256" key="13">
    <source>
        <dbReference type="PROSITE-ProRule" id="PRU00169"/>
    </source>
</evidence>
<dbReference type="InterPro" id="IPR005467">
    <property type="entry name" value="His_kinase_dom"/>
</dbReference>
<proteinExistence type="predicted"/>
<name>A0ABT7VTX3_9GAMM</name>
<dbReference type="InterPro" id="IPR003661">
    <property type="entry name" value="HisK_dim/P_dom"/>
</dbReference>
<dbReference type="CDD" id="cd00156">
    <property type="entry name" value="REC"/>
    <property type="match status" value="1"/>
</dbReference>
<dbReference type="InterPro" id="IPR003594">
    <property type="entry name" value="HATPase_dom"/>
</dbReference>
<evidence type="ECO:0000313" key="19">
    <source>
        <dbReference type="EMBL" id="MDM8563032.1"/>
    </source>
</evidence>
<dbReference type="SUPFAM" id="SSF52172">
    <property type="entry name" value="CheY-like"/>
    <property type="match status" value="1"/>
</dbReference>
<dbReference type="PROSITE" id="PS50110">
    <property type="entry name" value="RESPONSE_REGULATORY"/>
    <property type="match status" value="1"/>
</dbReference>
<evidence type="ECO:0000256" key="14">
    <source>
        <dbReference type="SAM" id="Coils"/>
    </source>
</evidence>
<evidence type="ECO:0000256" key="11">
    <source>
        <dbReference type="ARBA" id="ARBA00023012"/>
    </source>
</evidence>
<feature type="domain" description="Histidine kinase" evidence="16">
    <location>
        <begin position="366"/>
        <end position="579"/>
    </location>
</feature>
<accession>A0ABT7VTX3</accession>
<evidence type="ECO:0000256" key="12">
    <source>
        <dbReference type="ARBA" id="ARBA00023136"/>
    </source>
</evidence>
<dbReference type="Gene3D" id="3.40.50.2300">
    <property type="match status" value="1"/>
</dbReference>
<comment type="catalytic activity">
    <reaction evidence="1">
        <text>ATP + protein L-histidine = ADP + protein N-phospho-L-histidine.</text>
        <dbReference type="EC" id="2.7.13.3"/>
    </reaction>
</comment>
<feature type="coiled-coil region" evidence="14">
    <location>
        <begin position="332"/>
        <end position="359"/>
    </location>
</feature>
<reference evidence="19" key="1">
    <citation type="submission" date="2023-06" db="EMBL/GenBank/DDBJ databases">
        <title>Uncultivated large filamentous bacteria from sulfidic sediments reveal new species and different genomic features in energy metabolism and defense.</title>
        <authorList>
            <person name="Fonseca A."/>
        </authorList>
    </citation>
    <scope>NUCLEOTIDE SEQUENCE</scope>
    <source>
        <strain evidence="19">HSG4</strain>
    </source>
</reference>
<keyword evidence="7" id="KW-0547">Nucleotide-binding</keyword>
<feature type="region of interest" description="Disordered" evidence="15">
    <location>
        <begin position="1"/>
        <end position="24"/>
    </location>
</feature>
<dbReference type="InterPro" id="IPR036890">
    <property type="entry name" value="HATPase_C_sf"/>
</dbReference>
<keyword evidence="20" id="KW-1185">Reference proteome</keyword>
<evidence type="ECO:0000313" key="20">
    <source>
        <dbReference type="Proteomes" id="UP001171945"/>
    </source>
</evidence>
<dbReference type="Gene3D" id="3.30.565.10">
    <property type="entry name" value="Histidine kinase-like ATPase, C-terminal domain"/>
    <property type="match status" value="1"/>
</dbReference>
<organism evidence="19 20">
    <name type="scientific">Candidatus Marithioploca araucensis</name>
    <dbReference type="NCBI Taxonomy" id="70273"/>
    <lineage>
        <taxon>Bacteria</taxon>
        <taxon>Pseudomonadati</taxon>
        <taxon>Pseudomonadota</taxon>
        <taxon>Gammaproteobacteria</taxon>
        <taxon>Thiotrichales</taxon>
        <taxon>Thiotrichaceae</taxon>
        <taxon>Candidatus Marithioploca</taxon>
    </lineage>
</organism>
<dbReference type="Gene3D" id="3.30.450.20">
    <property type="entry name" value="PAS domain"/>
    <property type="match status" value="1"/>
</dbReference>
<dbReference type="SMART" id="SM00388">
    <property type="entry name" value="HisKA"/>
    <property type="match status" value="1"/>
</dbReference>
<evidence type="ECO:0000256" key="2">
    <source>
        <dbReference type="ARBA" id="ARBA00004141"/>
    </source>
</evidence>
<keyword evidence="4 13" id="KW-0597">Phosphoprotein</keyword>
<dbReference type="InterPro" id="IPR035965">
    <property type="entry name" value="PAS-like_dom_sf"/>
</dbReference>
<keyword evidence="9 19" id="KW-0067">ATP-binding</keyword>
<feature type="modified residue" description="4-aspartylphosphate" evidence="13">
    <location>
        <position position="114"/>
    </location>
</feature>
<evidence type="ECO:0000256" key="1">
    <source>
        <dbReference type="ARBA" id="ARBA00000085"/>
    </source>
</evidence>
<keyword evidence="14" id="KW-0175">Coiled coil</keyword>
<keyword evidence="5" id="KW-0808">Transferase</keyword>
<comment type="caution">
    <text evidence="19">The sequence shown here is derived from an EMBL/GenBank/DDBJ whole genome shotgun (WGS) entry which is preliminary data.</text>
</comment>
<dbReference type="PROSITE" id="PS50113">
    <property type="entry name" value="PAC"/>
    <property type="match status" value="1"/>
</dbReference>
<dbReference type="InterPro" id="IPR000700">
    <property type="entry name" value="PAS-assoc_C"/>
</dbReference>
<dbReference type="InterPro" id="IPR036097">
    <property type="entry name" value="HisK_dim/P_sf"/>
</dbReference>
<dbReference type="Gene3D" id="1.10.287.130">
    <property type="match status" value="1"/>
</dbReference>
<evidence type="ECO:0000256" key="6">
    <source>
        <dbReference type="ARBA" id="ARBA00022692"/>
    </source>
</evidence>
<keyword evidence="10" id="KW-1133">Transmembrane helix</keyword>
<evidence type="ECO:0000259" key="17">
    <source>
        <dbReference type="PROSITE" id="PS50110"/>
    </source>
</evidence>
<gene>
    <name evidence="19" type="ORF">QUF54_06745</name>
</gene>
<evidence type="ECO:0000256" key="8">
    <source>
        <dbReference type="ARBA" id="ARBA00022777"/>
    </source>
</evidence>
<dbReference type="Proteomes" id="UP001171945">
    <property type="component" value="Unassembled WGS sequence"/>
</dbReference>
<dbReference type="PRINTS" id="PR00344">
    <property type="entry name" value="BCTRLSENSOR"/>
</dbReference>
<dbReference type="CDD" id="cd00075">
    <property type="entry name" value="HATPase"/>
    <property type="match status" value="1"/>
</dbReference>
<dbReference type="PROSITE" id="PS50109">
    <property type="entry name" value="HIS_KIN"/>
    <property type="match status" value="1"/>
</dbReference>